<dbReference type="RefSeq" id="WP_146030136.1">
    <property type="nucleotide sequence ID" value="NZ_PDZR01000001.1"/>
</dbReference>
<feature type="chain" id="PRO_5014334832" description="Transglycosylase SLT domain-containing protein" evidence="3">
    <location>
        <begin position="21"/>
        <end position="418"/>
    </location>
</feature>
<feature type="domain" description="Transglycosylase SLT" evidence="4">
    <location>
        <begin position="33"/>
        <end position="130"/>
    </location>
</feature>
<feature type="signal peptide" evidence="3">
    <location>
        <begin position="1"/>
        <end position="20"/>
    </location>
</feature>
<feature type="compositionally biased region" description="Pro residues" evidence="2">
    <location>
        <begin position="145"/>
        <end position="159"/>
    </location>
</feature>
<evidence type="ECO:0000256" key="2">
    <source>
        <dbReference type="SAM" id="MobiDB-lite"/>
    </source>
</evidence>
<feature type="region of interest" description="Disordered" evidence="2">
    <location>
        <begin position="302"/>
        <end position="396"/>
    </location>
</feature>
<dbReference type="OrthoDB" id="9788661at2"/>
<protein>
    <recommendedName>
        <fullName evidence="4">Transglycosylase SLT domain-containing protein</fullName>
    </recommendedName>
</protein>
<feature type="compositionally biased region" description="Low complexity" evidence="2">
    <location>
        <begin position="371"/>
        <end position="381"/>
    </location>
</feature>
<dbReference type="InterPro" id="IPR023346">
    <property type="entry name" value="Lysozyme-like_dom_sf"/>
</dbReference>
<organism evidence="5 6">
    <name type="scientific">Methylocella silvestris</name>
    <dbReference type="NCBI Taxonomy" id="199596"/>
    <lineage>
        <taxon>Bacteria</taxon>
        <taxon>Pseudomonadati</taxon>
        <taxon>Pseudomonadota</taxon>
        <taxon>Alphaproteobacteria</taxon>
        <taxon>Hyphomicrobiales</taxon>
        <taxon>Beijerinckiaceae</taxon>
        <taxon>Methylocella</taxon>
    </lineage>
</organism>
<evidence type="ECO:0000313" key="6">
    <source>
        <dbReference type="Proteomes" id="UP000236286"/>
    </source>
</evidence>
<feature type="compositionally biased region" description="Low complexity" evidence="2">
    <location>
        <begin position="349"/>
        <end position="360"/>
    </location>
</feature>
<dbReference type="InterPro" id="IPR008258">
    <property type="entry name" value="Transglycosylase_SLT_dom_1"/>
</dbReference>
<feature type="compositionally biased region" description="Low complexity" evidence="2">
    <location>
        <begin position="200"/>
        <end position="240"/>
    </location>
</feature>
<evidence type="ECO:0000256" key="1">
    <source>
        <dbReference type="ARBA" id="ARBA00009387"/>
    </source>
</evidence>
<dbReference type="Pfam" id="PF01464">
    <property type="entry name" value="SLT"/>
    <property type="match status" value="1"/>
</dbReference>
<dbReference type="CDD" id="cd00254">
    <property type="entry name" value="LT-like"/>
    <property type="match status" value="1"/>
</dbReference>
<name>A0A2J7TLI7_METSI</name>
<comment type="similarity">
    <text evidence="1">Belongs to the virb1 family.</text>
</comment>
<dbReference type="AlphaFoldDB" id="A0A2J7TLI7"/>
<dbReference type="EMBL" id="PDZR01000001">
    <property type="protein sequence ID" value="PNG27633.1"/>
    <property type="molecule type" value="Genomic_DNA"/>
</dbReference>
<reference evidence="5 6" key="1">
    <citation type="submission" date="2017-10" db="EMBL/GenBank/DDBJ databases">
        <title>Genome announcement of Methylocella silvestris TVC from permafrost.</title>
        <authorList>
            <person name="Wang J."/>
            <person name="Geng K."/>
            <person name="Ul-Haque F."/>
            <person name="Crombie A.T."/>
            <person name="Street L.E."/>
            <person name="Wookey P.A."/>
            <person name="Murrell J.C."/>
            <person name="Pratscher J."/>
        </authorList>
    </citation>
    <scope>NUCLEOTIDE SEQUENCE [LARGE SCALE GENOMIC DNA]</scope>
    <source>
        <strain evidence="5 6">TVC</strain>
    </source>
</reference>
<comment type="caution">
    <text evidence="5">The sequence shown here is derived from an EMBL/GenBank/DDBJ whole genome shotgun (WGS) entry which is preliminary data.</text>
</comment>
<accession>A0A2J7TLI7</accession>
<dbReference type="SUPFAM" id="SSF53955">
    <property type="entry name" value="Lysozyme-like"/>
    <property type="match status" value="1"/>
</dbReference>
<dbReference type="Proteomes" id="UP000236286">
    <property type="component" value="Unassembled WGS sequence"/>
</dbReference>
<sequence>MRRLFLSLSFATFASASALAYNENHPTLYDDFIAHQAQKHGVPERLVHRIVQRESRYNPRVTHNACFGLMQIKIGTARSMGYKGDARGLLDPHVNMTYAIPYLANAYRIAGGDEDRAVQLFAAGYYFTAKSKQMLSELRTAESPPLTPEPAAAPAPEPPKSSVSGLLAFLGGAPAQPAPRADYPQGGAVAAIAAASPAAAPPTADSQAASAVASGPPAATAAAPTAPAQDAQAQVAQISSTTAAPAEDLAPTKTHKRGARTLAKTATKLAAKPVKQLDAAKTAETASDATREIALASARPYGALSPATPSDTIATALPGASTEESAPLPPTRPAAERKSPTKHAGVKTAPLSPSKAAAPAIDVAVTEPTDAQPAAQKPAAPHRAIHARSKASAVASHVAVAAVDPRAPAETHEDAGAK</sequence>
<evidence type="ECO:0000256" key="3">
    <source>
        <dbReference type="SAM" id="SignalP"/>
    </source>
</evidence>
<evidence type="ECO:0000313" key="5">
    <source>
        <dbReference type="EMBL" id="PNG27633.1"/>
    </source>
</evidence>
<keyword evidence="3" id="KW-0732">Signal</keyword>
<proteinExistence type="inferred from homology"/>
<dbReference type="Gene3D" id="1.10.530.10">
    <property type="match status" value="1"/>
</dbReference>
<evidence type="ECO:0000259" key="4">
    <source>
        <dbReference type="Pfam" id="PF01464"/>
    </source>
</evidence>
<feature type="region of interest" description="Disordered" evidence="2">
    <location>
        <begin position="138"/>
        <end position="166"/>
    </location>
</feature>
<gene>
    <name evidence="5" type="ORF">CR492_01590</name>
</gene>
<feature type="region of interest" description="Disordered" evidence="2">
    <location>
        <begin position="200"/>
        <end position="260"/>
    </location>
</feature>